<dbReference type="CDD" id="cd03809">
    <property type="entry name" value="GT4_MtfB-like"/>
    <property type="match status" value="1"/>
</dbReference>
<organism evidence="4 5">
    <name type="scientific">Breznakiella homolactica</name>
    <dbReference type="NCBI Taxonomy" id="2798577"/>
    <lineage>
        <taxon>Bacteria</taxon>
        <taxon>Pseudomonadati</taxon>
        <taxon>Spirochaetota</taxon>
        <taxon>Spirochaetia</taxon>
        <taxon>Spirochaetales</taxon>
        <taxon>Breznakiellaceae</taxon>
        <taxon>Breznakiella</taxon>
    </lineage>
</organism>
<dbReference type="PANTHER" id="PTHR46401">
    <property type="entry name" value="GLYCOSYLTRANSFERASE WBBK-RELATED"/>
    <property type="match status" value="1"/>
</dbReference>
<protein>
    <submittedName>
        <fullName evidence="4">Glycosyltransferase family 4 protein</fullName>
    </submittedName>
</protein>
<dbReference type="Pfam" id="PF13439">
    <property type="entry name" value="Glyco_transf_4"/>
    <property type="match status" value="1"/>
</dbReference>
<dbReference type="GO" id="GO:0016757">
    <property type="term" value="F:glycosyltransferase activity"/>
    <property type="evidence" value="ECO:0007669"/>
    <property type="project" value="InterPro"/>
</dbReference>
<dbReference type="GO" id="GO:0009103">
    <property type="term" value="P:lipopolysaccharide biosynthetic process"/>
    <property type="evidence" value="ECO:0007669"/>
    <property type="project" value="TreeGrafter"/>
</dbReference>
<accession>A0A7T8BC29</accession>
<gene>
    <name evidence="4" type="ORF">JFL75_02495</name>
</gene>
<feature type="domain" description="Glycosyltransferase subfamily 4-like N-terminal" evidence="3">
    <location>
        <begin position="99"/>
        <end position="172"/>
    </location>
</feature>
<dbReference type="AlphaFoldDB" id="A0A7T8BC29"/>
<dbReference type="KEGG" id="bhc:JFL75_02495"/>
<dbReference type="Pfam" id="PF00534">
    <property type="entry name" value="Glycos_transf_1"/>
    <property type="match status" value="1"/>
</dbReference>
<evidence type="ECO:0000259" key="2">
    <source>
        <dbReference type="Pfam" id="PF00534"/>
    </source>
</evidence>
<evidence type="ECO:0000256" key="1">
    <source>
        <dbReference type="ARBA" id="ARBA00022679"/>
    </source>
</evidence>
<feature type="domain" description="Glycosyl transferase family 1" evidence="2">
    <location>
        <begin position="191"/>
        <end position="326"/>
    </location>
</feature>
<dbReference type="InterPro" id="IPR001296">
    <property type="entry name" value="Glyco_trans_1"/>
</dbReference>
<name>A0A7T8BC29_9SPIR</name>
<sequence>MVMRYLINGDFLCRSRTGMERFAYEICARLDKLVPTGEIGIFIPENAPVIPEYSNISVIRSRMKCTIFPLWVQGPFQCFVLLHKLIPLSFSNTCPVFKPGIAFLHDIYAKDCPEDFKSRRDKLIRLFDCFMYGVIARRARHVITVSQFSRSRIIENYNVDPARISVIYNGWDHFKTVNSDDSVFEKFSCLSGRKYYFTLGSLSRRKNLAWIASYAENHTDDLFVISGKEISGLIPPELEKLSKLPNILFTGYISDGQVKVLMQNCAAFIFPSYYEGFGIPPLEALSVGANVVAARAASLPEIYGDTVHYIDPFNPDIDLDQMLKQTVEDPSLILKKYTYDQGAVQLNSLLFRNWVTNPLLD</sequence>
<evidence type="ECO:0000259" key="3">
    <source>
        <dbReference type="Pfam" id="PF13439"/>
    </source>
</evidence>
<reference evidence="4" key="1">
    <citation type="submission" date="2021-01" db="EMBL/GenBank/DDBJ databases">
        <title>Description of Breznakiella homolactica.</title>
        <authorList>
            <person name="Song Y."/>
            <person name="Brune A."/>
        </authorList>
    </citation>
    <scope>NUCLEOTIDE SEQUENCE</scope>
    <source>
        <strain evidence="4">RmG30</strain>
    </source>
</reference>
<keyword evidence="5" id="KW-1185">Reference proteome</keyword>
<dbReference type="Proteomes" id="UP000595917">
    <property type="component" value="Chromosome"/>
</dbReference>
<dbReference type="Gene3D" id="3.40.50.2000">
    <property type="entry name" value="Glycogen Phosphorylase B"/>
    <property type="match status" value="2"/>
</dbReference>
<keyword evidence="1" id="KW-0808">Transferase</keyword>
<dbReference type="SUPFAM" id="SSF53756">
    <property type="entry name" value="UDP-Glycosyltransferase/glycogen phosphorylase"/>
    <property type="match status" value="1"/>
</dbReference>
<dbReference type="PANTHER" id="PTHR46401:SF2">
    <property type="entry name" value="GLYCOSYLTRANSFERASE WBBK-RELATED"/>
    <property type="match status" value="1"/>
</dbReference>
<dbReference type="InterPro" id="IPR028098">
    <property type="entry name" value="Glyco_trans_4-like_N"/>
</dbReference>
<dbReference type="EMBL" id="CP067089">
    <property type="protein sequence ID" value="QQO09798.1"/>
    <property type="molecule type" value="Genomic_DNA"/>
</dbReference>
<evidence type="ECO:0000313" key="5">
    <source>
        <dbReference type="Proteomes" id="UP000595917"/>
    </source>
</evidence>
<evidence type="ECO:0000313" key="4">
    <source>
        <dbReference type="EMBL" id="QQO09798.1"/>
    </source>
</evidence>
<proteinExistence type="predicted"/>